<organism evidence="10 11">
    <name type="scientific">Branchiostoma floridae</name>
    <name type="common">Florida lancelet</name>
    <name type="synonym">Amphioxus</name>
    <dbReference type="NCBI Taxonomy" id="7739"/>
    <lineage>
        <taxon>Eukaryota</taxon>
        <taxon>Metazoa</taxon>
        <taxon>Chordata</taxon>
        <taxon>Cephalochordata</taxon>
        <taxon>Leptocardii</taxon>
        <taxon>Amphioxiformes</taxon>
        <taxon>Branchiostomatidae</taxon>
        <taxon>Branchiostoma</taxon>
    </lineage>
</organism>
<dbReference type="InterPro" id="IPR008389">
    <property type="entry name" value="ATPase_V0-cplx_e1/e2_su"/>
</dbReference>
<comment type="similarity">
    <text evidence="2">Belongs to the V-ATPase e1/e2 subunit family.</text>
</comment>
<keyword evidence="7" id="KW-0406">Ion transport</keyword>
<keyword evidence="5" id="KW-0375">Hydrogen ion transport</keyword>
<evidence type="ECO:0000313" key="11">
    <source>
        <dbReference type="RefSeq" id="XP_035674870.1"/>
    </source>
</evidence>
<feature type="transmembrane region" description="Helical" evidence="9">
    <location>
        <begin position="25"/>
        <end position="47"/>
    </location>
</feature>
<dbReference type="PANTHER" id="PTHR12263">
    <property type="entry name" value="VACUOLAR ATP SYNTHASE SUBUNIT H"/>
    <property type="match status" value="1"/>
</dbReference>
<reference evidence="11" key="2">
    <citation type="submission" date="2025-08" db="UniProtKB">
        <authorList>
            <consortium name="RefSeq"/>
        </authorList>
    </citation>
    <scope>IDENTIFICATION</scope>
    <source>
        <strain evidence="11">S238N-H82</strain>
        <tissue evidence="11">Testes</tissue>
    </source>
</reference>
<dbReference type="AlphaFoldDB" id="A0A9J7MPP6"/>
<evidence type="ECO:0000313" key="10">
    <source>
        <dbReference type="Proteomes" id="UP000001554"/>
    </source>
</evidence>
<dbReference type="RefSeq" id="XP_035674870.1">
    <property type="nucleotide sequence ID" value="XM_035818977.1"/>
</dbReference>
<protein>
    <submittedName>
        <fullName evidence="11">V-type proton ATPase subunit e 1-like</fullName>
    </submittedName>
</protein>
<dbReference type="PANTHER" id="PTHR12263:SF0">
    <property type="entry name" value="V-TYPE PROTON ATPASE SUBUNIT"/>
    <property type="match status" value="1"/>
</dbReference>
<evidence type="ECO:0000256" key="5">
    <source>
        <dbReference type="ARBA" id="ARBA00022781"/>
    </source>
</evidence>
<dbReference type="Pfam" id="PF05493">
    <property type="entry name" value="ATP_synt_H"/>
    <property type="match status" value="1"/>
</dbReference>
<keyword evidence="3" id="KW-0813">Transport</keyword>
<evidence type="ECO:0000256" key="1">
    <source>
        <dbReference type="ARBA" id="ARBA00004127"/>
    </source>
</evidence>
<dbReference type="KEGG" id="bfo:118414758"/>
<dbReference type="GO" id="GO:0033179">
    <property type="term" value="C:proton-transporting V-type ATPase, V0 domain"/>
    <property type="evidence" value="ECO:0007669"/>
    <property type="project" value="InterPro"/>
</dbReference>
<accession>A0A9J7MPP6</accession>
<name>A0A9J7MPP6_BRAFL</name>
<keyword evidence="8 9" id="KW-0472">Membrane</keyword>
<feature type="transmembrane region" description="Helical" evidence="9">
    <location>
        <begin position="54"/>
        <end position="74"/>
    </location>
</feature>
<comment type="subcellular location">
    <subcellularLocation>
        <location evidence="1">Endomembrane system</location>
        <topology evidence="1">Multi-pass membrane protein</topology>
    </subcellularLocation>
</comment>
<evidence type="ECO:0000256" key="6">
    <source>
        <dbReference type="ARBA" id="ARBA00022989"/>
    </source>
</evidence>
<evidence type="ECO:0000256" key="4">
    <source>
        <dbReference type="ARBA" id="ARBA00022692"/>
    </source>
</evidence>
<evidence type="ECO:0000256" key="8">
    <source>
        <dbReference type="ARBA" id="ARBA00023136"/>
    </source>
</evidence>
<evidence type="ECO:0000256" key="7">
    <source>
        <dbReference type="ARBA" id="ARBA00023065"/>
    </source>
</evidence>
<dbReference type="OrthoDB" id="1508846at2759"/>
<keyword evidence="6 9" id="KW-1133">Transmembrane helix</keyword>
<dbReference type="GO" id="GO:0055085">
    <property type="term" value="P:transmembrane transport"/>
    <property type="evidence" value="ECO:0000318"/>
    <property type="project" value="GO_Central"/>
</dbReference>
<dbReference type="GeneID" id="118414758"/>
<dbReference type="Proteomes" id="UP000001554">
    <property type="component" value="Chromosome 4"/>
</dbReference>
<dbReference type="OMA" id="VNHENIA"/>
<evidence type="ECO:0000256" key="3">
    <source>
        <dbReference type="ARBA" id="ARBA00022448"/>
    </source>
</evidence>
<dbReference type="GO" id="GO:0046961">
    <property type="term" value="F:proton-transporting ATPase activity, rotational mechanism"/>
    <property type="evidence" value="ECO:0007669"/>
    <property type="project" value="InterPro"/>
</dbReference>
<sequence length="102" mass="11280">MVTNEVLCSVLVSYDDTSHFKMVGVAIPLVVVTLFWLIIGAGVPWAIPKGPNRGVIQTMIVTTAVCCYVFWLVATLSQLNPLIGPQLKNTVIKYIKWSETEK</sequence>
<evidence type="ECO:0000256" key="9">
    <source>
        <dbReference type="SAM" id="Phobius"/>
    </source>
</evidence>
<keyword evidence="4 9" id="KW-0812">Transmembrane</keyword>
<evidence type="ECO:0000256" key="2">
    <source>
        <dbReference type="ARBA" id="ARBA00008328"/>
    </source>
</evidence>
<dbReference type="GO" id="GO:0012505">
    <property type="term" value="C:endomembrane system"/>
    <property type="evidence" value="ECO:0007669"/>
    <property type="project" value="UniProtKB-SubCell"/>
</dbReference>
<proteinExistence type="inferred from homology"/>
<reference evidence="10" key="1">
    <citation type="journal article" date="2020" name="Nat. Ecol. Evol.">
        <title>Deeply conserved synteny resolves early events in vertebrate evolution.</title>
        <authorList>
            <person name="Simakov O."/>
            <person name="Marletaz F."/>
            <person name="Yue J.X."/>
            <person name="O'Connell B."/>
            <person name="Jenkins J."/>
            <person name="Brandt A."/>
            <person name="Calef R."/>
            <person name="Tung C.H."/>
            <person name="Huang T.K."/>
            <person name="Schmutz J."/>
            <person name="Satoh N."/>
            <person name="Yu J.K."/>
            <person name="Putnam N.H."/>
            <person name="Green R.E."/>
            <person name="Rokhsar D.S."/>
        </authorList>
    </citation>
    <scope>NUCLEOTIDE SEQUENCE [LARGE SCALE GENOMIC DNA]</scope>
    <source>
        <strain evidence="10">S238N-H82</strain>
    </source>
</reference>
<gene>
    <name evidence="11" type="primary">LOC118414758</name>
</gene>
<keyword evidence="10" id="KW-1185">Reference proteome</keyword>